<proteinExistence type="predicted"/>
<evidence type="ECO:0000313" key="2">
    <source>
        <dbReference type="EMBL" id="SHN62000.1"/>
    </source>
</evidence>
<dbReference type="Proteomes" id="UP000184097">
    <property type="component" value="Unassembled WGS sequence"/>
</dbReference>
<evidence type="ECO:0000313" key="3">
    <source>
        <dbReference type="Proteomes" id="UP000184097"/>
    </source>
</evidence>
<name>A0A1M7SUC2_9FIRM</name>
<evidence type="ECO:0000256" key="1">
    <source>
        <dbReference type="SAM" id="MobiDB-lite"/>
    </source>
</evidence>
<protein>
    <submittedName>
        <fullName evidence="2">Uncharacterized protein</fullName>
    </submittedName>
</protein>
<gene>
    <name evidence="2" type="ORF">SAMN02745247_02446</name>
</gene>
<accession>A0A1M7SUC2</accession>
<sequence>MRKNILLAIIAATIIMEGCSVGETVSPEEKMPSVEIEEMTESSTEDSSEDCSIDSPLCGCYGEYKNDHYLIISDGMEEGSFDIEIHIDDSKELKGYATIYEYPDSKEVLLFTSEDGTVKGTIDGFETDVTFYVSETDGAVVGQEEAYSFEGKN</sequence>
<feature type="region of interest" description="Disordered" evidence="1">
    <location>
        <begin position="25"/>
        <end position="51"/>
    </location>
</feature>
<dbReference type="EMBL" id="FRDH01000010">
    <property type="protein sequence ID" value="SHN62000.1"/>
    <property type="molecule type" value="Genomic_DNA"/>
</dbReference>
<reference evidence="2 3" key="1">
    <citation type="submission" date="2016-12" db="EMBL/GenBank/DDBJ databases">
        <authorList>
            <person name="Song W.-J."/>
            <person name="Kurnit D.M."/>
        </authorList>
    </citation>
    <scope>NUCLEOTIDE SEQUENCE [LARGE SCALE GENOMIC DNA]</scope>
    <source>
        <strain evidence="2 3">DSM 14810</strain>
    </source>
</reference>
<dbReference type="AlphaFoldDB" id="A0A1M7SUC2"/>
<dbReference type="RefSeq" id="WP_072704566.1">
    <property type="nucleotide sequence ID" value="NZ_FRDH01000010.1"/>
</dbReference>
<organism evidence="2 3">
    <name type="scientific">Butyrivibrio hungatei DSM 14810</name>
    <dbReference type="NCBI Taxonomy" id="1121132"/>
    <lineage>
        <taxon>Bacteria</taxon>
        <taxon>Bacillati</taxon>
        <taxon>Bacillota</taxon>
        <taxon>Clostridia</taxon>
        <taxon>Lachnospirales</taxon>
        <taxon>Lachnospiraceae</taxon>
        <taxon>Butyrivibrio</taxon>
    </lineage>
</organism>
<feature type="compositionally biased region" description="Acidic residues" evidence="1">
    <location>
        <begin position="35"/>
        <end position="51"/>
    </location>
</feature>